<dbReference type="PANTHER" id="PTHR23271">
    <property type="entry name" value="HEPATOCELLULAR CARCINOMA-ASSOCIATED ANTIGEN 66"/>
    <property type="match status" value="1"/>
</dbReference>
<organism evidence="2 3">
    <name type="scientific">Acyrthosiphon pisum</name>
    <name type="common">Pea aphid</name>
    <dbReference type="NCBI Taxonomy" id="7029"/>
    <lineage>
        <taxon>Eukaryota</taxon>
        <taxon>Metazoa</taxon>
        <taxon>Ecdysozoa</taxon>
        <taxon>Arthropoda</taxon>
        <taxon>Hexapoda</taxon>
        <taxon>Insecta</taxon>
        <taxon>Pterygota</taxon>
        <taxon>Neoptera</taxon>
        <taxon>Paraneoptera</taxon>
        <taxon>Hemiptera</taxon>
        <taxon>Sternorrhyncha</taxon>
        <taxon>Aphidomorpha</taxon>
        <taxon>Aphidoidea</taxon>
        <taxon>Aphididae</taxon>
        <taxon>Macrosiphini</taxon>
        <taxon>Acyrthosiphon</taxon>
    </lineage>
</organism>
<dbReference type="Pfam" id="PF24892">
    <property type="entry name" value="UTP6_C"/>
    <property type="match status" value="1"/>
</dbReference>
<dbReference type="GeneID" id="103311952"/>
<dbReference type="InterPro" id="IPR011990">
    <property type="entry name" value="TPR-like_helical_dom_sf"/>
</dbReference>
<proteinExistence type="predicted"/>
<dbReference type="Proteomes" id="UP000007819">
    <property type="component" value="Unassembled WGS sequence"/>
</dbReference>
<dbReference type="GO" id="GO:0030515">
    <property type="term" value="F:snoRNA binding"/>
    <property type="evidence" value="ECO:0007669"/>
    <property type="project" value="InterPro"/>
</dbReference>
<dbReference type="KEGG" id="api:103311952"/>
<name>A0A8R2JVE8_ACYPI</name>
<feature type="domain" description="U3 small nucleolar RNA-associated protein 6 homolog C-terminal" evidence="1">
    <location>
        <begin position="73"/>
        <end position="224"/>
    </location>
</feature>
<dbReference type="EnsemblMetazoa" id="XM_029491991.1">
    <property type="protein sequence ID" value="XP_029347851.1"/>
    <property type="gene ID" value="LOC103311952"/>
</dbReference>
<dbReference type="RefSeq" id="XP_029347851.1">
    <property type="nucleotide sequence ID" value="XM_029491991.1"/>
</dbReference>
<dbReference type="GO" id="GO:0034388">
    <property type="term" value="C:Pwp2p-containing subcomplex of 90S preribosome"/>
    <property type="evidence" value="ECO:0007669"/>
    <property type="project" value="TreeGrafter"/>
</dbReference>
<dbReference type="GO" id="GO:0000462">
    <property type="term" value="P:maturation of SSU-rRNA from tricistronic rRNA transcript (SSU-rRNA, 5.8S rRNA, LSU-rRNA)"/>
    <property type="evidence" value="ECO:0007669"/>
    <property type="project" value="InterPro"/>
</dbReference>
<reference evidence="2" key="2">
    <citation type="submission" date="2022-06" db="UniProtKB">
        <authorList>
            <consortium name="EnsemblMetazoa"/>
        </authorList>
    </citation>
    <scope>IDENTIFICATION</scope>
</reference>
<evidence type="ECO:0000313" key="3">
    <source>
        <dbReference type="Proteomes" id="UP000007819"/>
    </source>
</evidence>
<dbReference type="AlphaFoldDB" id="A0A8R2JVE8"/>
<reference evidence="3" key="1">
    <citation type="submission" date="2010-06" db="EMBL/GenBank/DDBJ databases">
        <authorList>
            <person name="Jiang H."/>
            <person name="Abraham K."/>
            <person name="Ali S."/>
            <person name="Alsbrooks S.L."/>
            <person name="Anim B.N."/>
            <person name="Anosike U.S."/>
            <person name="Attaway T."/>
            <person name="Bandaranaike D.P."/>
            <person name="Battles P.K."/>
            <person name="Bell S.N."/>
            <person name="Bell A.V."/>
            <person name="Beltran B."/>
            <person name="Bickham C."/>
            <person name="Bustamante Y."/>
            <person name="Caleb T."/>
            <person name="Canada A."/>
            <person name="Cardenas V."/>
            <person name="Carter K."/>
            <person name="Chacko J."/>
            <person name="Chandrabose M.N."/>
            <person name="Chavez D."/>
            <person name="Chavez A."/>
            <person name="Chen L."/>
            <person name="Chu H.-S."/>
            <person name="Claassen K.J."/>
            <person name="Cockrell R."/>
            <person name="Collins M."/>
            <person name="Cooper J.A."/>
            <person name="Cree A."/>
            <person name="Curry S.M."/>
            <person name="Da Y."/>
            <person name="Dao M.D."/>
            <person name="Das B."/>
            <person name="Davila M.-L."/>
            <person name="Davy-Carroll L."/>
            <person name="Denson S."/>
            <person name="Dinh H."/>
            <person name="Ebong V.E."/>
            <person name="Edwards J.R."/>
            <person name="Egan A."/>
            <person name="El-Daye J."/>
            <person name="Escobedo L."/>
            <person name="Fernandez S."/>
            <person name="Fernando P.R."/>
            <person name="Flagg N."/>
            <person name="Forbes L.D."/>
            <person name="Fowler R.G."/>
            <person name="Fu Q."/>
            <person name="Gabisi R.A."/>
            <person name="Ganer J."/>
            <person name="Garbino Pronczuk A."/>
            <person name="Garcia R.M."/>
            <person name="Garner T."/>
            <person name="Garrett T.E."/>
            <person name="Gonzalez D.A."/>
            <person name="Hamid H."/>
            <person name="Hawkins E.S."/>
            <person name="Hirani K."/>
            <person name="Hogues M.E."/>
            <person name="Hollins B."/>
            <person name="Hsiao C.-H."/>
            <person name="Jabil R."/>
            <person name="James M.L."/>
            <person name="Jhangiani S.N."/>
            <person name="Johnson B."/>
            <person name="Johnson Q."/>
            <person name="Joshi V."/>
            <person name="Kalu J.B."/>
            <person name="Kam C."/>
            <person name="Kashfia A."/>
            <person name="Keebler J."/>
            <person name="Kisamo H."/>
            <person name="Kovar C.L."/>
            <person name="Lago L.A."/>
            <person name="Lai C.-Y."/>
            <person name="Laidlaw J."/>
            <person name="Lara F."/>
            <person name="Le T.-K."/>
            <person name="Lee S.L."/>
            <person name="Legall F.H."/>
            <person name="Lemon S.J."/>
            <person name="Lewis L.R."/>
            <person name="Li B."/>
            <person name="Liu Y."/>
            <person name="Liu Y.-S."/>
            <person name="Lopez J."/>
            <person name="Lozado R.J."/>
            <person name="Lu J."/>
            <person name="Madu R.C."/>
            <person name="Maheshwari M."/>
            <person name="Maheshwari R."/>
            <person name="Malloy K."/>
            <person name="Martinez E."/>
            <person name="Mathew T."/>
            <person name="Mercado I.C."/>
            <person name="Mercado C."/>
            <person name="Meyer B."/>
            <person name="Montgomery K."/>
            <person name="Morgan M.B."/>
            <person name="Munidasa M."/>
            <person name="Nazareth L.V."/>
            <person name="Nelson J."/>
            <person name="Ng B.M."/>
            <person name="Nguyen N.B."/>
            <person name="Nguyen P.Q."/>
            <person name="Nguyen T."/>
            <person name="Obregon M."/>
            <person name="Okwuonu G.O."/>
            <person name="Onwere C.G."/>
            <person name="Orozco G."/>
            <person name="Parra A."/>
            <person name="Patel S."/>
            <person name="Patil S."/>
            <person name="Perez A."/>
            <person name="Perez Y."/>
            <person name="Pham C."/>
            <person name="Primus E.L."/>
            <person name="Pu L.-L."/>
            <person name="Puazo M."/>
            <person name="Qin X."/>
            <person name="Quiroz J.B."/>
            <person name="Reese J."/>
            <person name="Richards S."/>
            <person name="Rives C.M."/>
            <person name="Robberts R."/>
            <person name="Ruiz S.J."/>
            <person name="Ruiz M.J."/>
            <person name="Santibanez J."/>
            <person name="Schneider B.W."/>
            <person name="Sisson I."/>
            <person name="Smith M."/>
            <person name="Sodergren E."/>
            <person name="Song X.-Z."/>
            <person name="Song B.B."/>
            <person name="Summersgill H."/>
            <person name="Thelus R."/>
            <person name="Thornton R.D."/>
            <person name="Trejos Z.Y."/>
            <person name="Usmani K."/>
            <person name="Vattathil S."/>
            <person name="Villasana D."/>
            <person name="Walker D.L."/>
            <person name="Wang S."/>
            <person name="Wang K."/>
            <person name="White C.S."/>
            <person name="Williams A.C."/>
            <person name="Williamson J."/>
            <person name="Wilson K."/>
            <person name="Woghiren I.O."/>
            <person name="Woodworth J.R."/>
            <person name="Worley K.C."/>
            <person name="Wright R.A."/>
            <person name="Wu W."/>
            <person name="Young L."/>
            <person name="Zhang L."/>
            <person name="Zhang J."/>
            <person name="Zhu Y."/>
            <person name="Muzny D.M."/>
            <person name="Weinstock G."/>
            <person name="Gibbs R.A."/>
        </authorList>
    </citation>
    <scope>NUCLEOTIDE SEQUENCE [LARGE SCALE GENOMIC DNA]</scope>
    <source>
        <strain evidence="3">LSR1</strain>
    </source>
</reference>
<dbReference type="InterPro" id="IPR013949">
    <property type="entry name" value="Utp6"/>
</dbReference>
<dbReference type="OrthoDB" id="28112at2759"/>
<dbReference type="PANTHER" id="PTHR23271:SF1">
    <property type="entry name" value="U3 SMALL NUCLEOLAR RNA-ASSOCIATED PROTEIN 6 HOMOLOG"/>
    <property type="match status" value="1"/>
</dbReference>
<dbReference type="InterPro" id="IPR056907">
    <property type="entry name" value="UTP6_C"/>
</dbReference>
<keyword evidence="3" id="KW-1185">Reference proteome</keyword>
<evidence type="ECO:0000259" key="1">
    <source>
        <dbReference type="Pfam" id="PF24892"/>
    </source>
</evidence>
<dbReference type="Gene3D" id="1.25.40.10">
    <property type="entry name" value="Tetratricopeptide repeat domain"/>
    <property type="match status" value="1"/>
</dbReference>
<dbReference type="GO" id="GO:0032040">
    <property type="term" value="C:small-subunit processome"/>
    <property type="evidence" value="ECO:0007669"/>
    <property type="project" value="TreeGrafter"/>
</dbReference>
<evidence type="ECO:0000313" key="2">
    <source>
        <dbReference type="EnsemblMetazoa" id="XP_029347851.1"/>
    </source>
</evidence>
<protein>
    <recommendedName>
        <fullName evidence="1">U3 small nucleolar RNA-associated protein 6 homolog C-terminal domain-containing protein</fullName>
    </recommendedName>
</protein>
<dbReference type="SUPFAM" id="SSF48452">
    <property type="entry name" value="TPR-like"/>
    <property type="match status" value="1"/>
</dbReference>
<accession>A0A8R2JVE8</accession>
<sequence length="265" mass="30783">MWNKYLTTMVKLISAAGITEIHKLALIKVSIHCAHKKKKLTPSHYIHLIYNSKGSMTLDFLDWAIEAYPNDTRILEVNINFKLTDKDELIAYELFKENAYKVSSTLWLIVIKYFLNKPQIWHIFNMAFGDESVCCNEVKKKLAKEYLLWLSKNKSLNDARNAYLLLNTNNSCDASLCKTMVNLENRQQIIDVSKIREHFTLACMQFGKTNIDLWIERIYFELKYGSLELVSTTYHQALTTLDNEVSARFVDILKEHSTLNAICNP</sequence>